<accession>A0ABR2J316</accession>
<sequence length="301" mass="35782">MDNLIFHDIPQNYKILLALINCDSPRIIQECYSNFSFLNLQLELFNSNENKLKDLLLNFFQKYKFGTYKIEPLTDSLLGNIILCVEKKCLIIESINITIVQPILESLRTEFIDSSSAIPEVKTICHEYYNYIKNNIFVYYTFYPILAYLIKRFFYPTCYFEDPSFFIFRYLSDDQNVKEKENELANIISKHNETNENRFQMIKNHINTEQKVKIFQFNENDFIKLKIISTDNGEALYIAIHIETLYIFLLKKVGNDESQHEIDFCSKYSQRCITRFYGFIKKNDVVVGFVYEFMSNGKLKE</sequence>
<evidence type="ECO:0000313" key="1">
    <source>
        <dbReference type="EMBL" id="KAK8871375.1"/>
    </source>
</evidence>
<protein>
    <recommendedName>
        <fullName evidence="3">CCZ1/INTU/HSP4 first Longin domain-containing protein</fullName>
    </recommendedName>
</protein>
<name>A0ABR2J316_9EUKA</name>
<proteinExistence type="predicted"/>
<reference evidence="1 2" key="1">
    <citation type="submission" date="2024-04" db="EMBL/GenBank/DDBJ databases">
        <title>Tritrichomonas musculus Genome.</title>
        <authorList>
            <person name="Alves-Ferreira E."/>
            <person name="Grigg M."/>
            <person name="Lorenzi H."/>
            <person name="Galac M."/>
        </authorList>
    </citation>
    <scope>NUCLEOTIDE SEQUENCE [LARGE SCALE GENOMIC DNA]</scope>
    <source>
        <strain evidence="1 2">EAF2021</strain>
    </source>
</reference>
<evidence type="ECO:0008006" key="3">
    <source>
        <dbReference type="Google" id="ProtNLM"/>
    </source>
</evidence>
<comment type="caution">
    <text evidence="1">The sequence shown here is derived from an EMBL/GenBank/DDBJ whole genome shotgun (WGS) entry which is preliminary data.</text>
</comment>
<dbReference type="EMBL" id="JAPFFF010000013">
    <property type="protein sequence ID" value="KAK8871375.1"/>
    <property type="molecule type" value="Genomic_DNA"/>
</dbReference>
<dbReference type="InterPro" id="IPR011009">
    <property type="entry name" value="Kinase-like_dom_sf"/>
</dbReference>
<organism evidence="1 2">
    <name type="scientific">Tritrichomonas musculus</name>
    <dbReference type="NCBI Taxonomy" id="1915356"/>
    <lineage>
        <taxon>Eukaryota</taxon>
        <taxon>Metamonada</taxon>
        <taxon>Parabasalia</taxon>
        <taxon>Tritrichomonadida</taxon>
        <taxon>Tritrichomonadidae</taxon>
        <taxon>Tritrichomonas</taxon>
    </lineage>
</organism>
<keyword evidence="2" id="KW-1185">Reference proteome</keyword>
<gene>
    <name evidence="1" type="ORF">M9Y10_007099</name>
</gene>
<dbReference type="Proteomes" id="UP001470230">
    <property type="component" value="Unassembled WGS sequence"/>
</dbReference>
<dbReference type="SUPFAM" id="SSF56112">
    <property type="entry name" value="Protein kinase-like (PK-like)"/>
    <property type="match status" value="1"/>
</dbReference>
<evidence type="ECO:0000313" key="2">
    <source>
        <dbReference type="Proteomes" id="UP001470230"/>
    </source>
</evidence>